<proteinExistence type="predicted"/>
<comment type="caution">
    <text evidence="1">The sequence shown here is derived from an EMBL/GenBank/DDBJ whole genome shotgun (WGS) entry which is preliminary data.</text>
</comment>
<accession>A0ABD2X5A9</accession>
<protein>
    <submittedName>
        <fullName evidence="1">Uncharacterized protein</fullName>
    </submittedName>
</protein>
<sequence>MQSVRKQLYSGYGRFAFHSVRGRVERETSKQTIVFCFYNFSLLYCQQTPDIIHIDIISRSSILAVVLACATVRAIYSIEITCIDIKTNPRECPARSRQFADSIYAKYERPIMHINHCASRSFSLCLRARQQRKRRTRILYSAGTLLLAAAHDSSPVTVLCVQCRVEQQQRARDAQCNFALETKLKKKKKQTIYYLVQKRRCEIRDTCCNAPRSSKFNYAKAYYMIG</sequence>
<evidence type="ECO:0000313" key="2">
    <source>
        <dbReference type="Proteomes" id="UP001627154"/>
    </source>
</evidence>
<reference evidence="1 2" key="1">
    <citation type="journal article" date="2024" name="bioRxiv">
        <title>A reference genome for Trichogramma kaykai: A tiny desert-dwelling parasitoid wasp with competing sex-ratio distorters.</title>
        <authorList>
            <person name="Culotta J."/>
            <person name="Lindsey A.R."/>
        </authorList>
    </citation>
    <scope>NUCLEOTIDE SEQUENCE [LARGE SCALE GENOMIC DNA]</scope>
    <source>
        <strain evidence="1 2">KSX58</strain>
    </source>
</reference>
<gene>
    <name evidence="1" type="ORF">TKK_006571</name>
</gene>
<name>A0ABD2X5A9_9HYME</name>
<keyword evidence="2" id="KW-1185">Reference proteome</keyword>
<dbReference type="EMBL" id="JBJJXI010000054">
    <property type="protein sequence ID" value="KAL3399941.1"/>
    <property type="molecule type" value="Genomic_DNA"/>
</dbReference>
<organism evidence="1 2">
    <name type="scientific">Trichogramma kaykai</name>
    <dbReference type="NCBI Taxonomy" id="54128"/>
    <lineage>
        <taxon>Eukaryota</taxon>
        <taxon>Metazoa</taxon>
        <taxon>Ecdysozoa</taxon>
        <taxon>Arthropoda</taxon>
        <taxon>Hexapoda</taxon>
        <taxon>Insecta</taxon>
        <taxon>Pterygota</taxon>
        <taxon>Neoptera</taxon>
        <taxon>Endopterygota</taxon>
        <taxon>Hymenoptera</taxon>
        <taxon>Apocrita</taxon>
        <taxon>Proctotrupomorpha</taxon>
        <taxon>Chalcidoidea</taxon>
        <taxon>Trichogrammatidae</taxon>
        <taxon>Trichogramma</taxon>
    </lineage>
</organism>
<evidence type="ECO:0000313" key="1">
    <source>
        <dbReference type="EMBL" id="KAL3399941.1"/>
    </source>
</evidence>
<dbReference type="AlphaFoldDB" id="A0ABD2X5A9"/>
<dbReference type="Proteomes" id="UP001627154">
    <property type="component" value="Unassembled WGS sequence"/>
</dbReference>